<feature type="compositionally biased region" description="Basic and acidic residues" evidence="1">
    <location>
        <begin position="1"/>
        <end position="10"/>
    </location>
</feature>
<dbReference type="EMBL" id="LXQA010723526">
    <property type="protein sequence ID" value="MCI67777.1"/>
    <property type="molecule type" value="Genomic_DNA"/>
</dbReference>
<evidence type="ECO:0000313" key="3">
    <source>
        <dbReference type="Proteomes" id="UP000265520"/>
    </source>
</evidence>
<feature type="region of interest" description="Disordered" evidence="1">
    <location>
        <begin position="1"/>
        <end position="24"/>
    </location>
</feature>
<evidence type="ECO:0000256" key="1">
    <source>
        <dbReference type="SAM" id="MobiDB-lite"/>
    </source>
</evidence>
<name>A0A392U4W0_9FABA</name>
<proteinExistence type="predicted"/>
<dbReference type="AlphaFoldDB" id="A0A392U4W0"/>
<feature type="compositionally biased region" description="Acidic residues" evidence="1">
    <location>
        <begin position="11"/>
        <end position="24"/>
    </location>
</feature>
<protein>
    <submittedName>
        <fullName evidence="2">Uncharacterized protein</fullName>
    </submittedName>
</protein>
<reference evidence="2 3" key="1">
    <citation type="journal article" date="2018" name="Front. Plant Sci.">
        <title>Red Clover (Trifolium pratense) and Zigzag Clover (T. medium) - A Picture of Genomic Similarities and Differences.</title>
        <authorList>
            <person name="Dluhosova J."/>
            <person name="Istvanek J."/>
            <person name="Nedelnik J."/>
            <person name="Repkova J."/>
        </authorList>
    </citation>
    <scope>NUCLEOTIDE SEQUENCE [LARGE SCALE GENOMIC DNA]</scope>
    <source>
        <strain evidence="3">cv. 10/8</strain>
        <tissue evidence="2">Leaf</tissue>
    </source>
</reference>
<keyword evidence="3" id="KW-1185">Reference proteome</keyword>
<evidence type="ECO:0000313" key="2">
    <source>
        <dbReference type="EMBL" id="MCI67777.1"/>
    </source>
</evidence>
<sequence>PLSAVEKYDDVGDEYNDEDDVVAL</sequence>
<dbReference type="Proteomes" id="UP000265520">
    <property type="component" value="Unassembled WGS sequence"/>
</dbReference>
<feature type="non-terminal residue" evidence="2">
    <location>
        <position position="1"/>
    </location>
</feature>
<comment type="caution">
    <text evidence="2">The sequence shown here is derived from an EMBL/GenBank/DDBJ whole genome shotgun (WGS) entry which is preliminary data.</text>
</comment>
<organism evidence="2 3">
    <name type="scientific">Trifolium medium</name>
    <dbReference type="NCBI Taxonomy" id="97028"/>
    <lineage>
        <taxon>Eukaryota</taxon>
        <taxon>Viridiplantae</taxon>
        <taxon>Streptophyta</taxon>
        <taxon>Embryophyta</taxon>
        <taxon>Tracheophyta</taxon>
        <taxon>Spermatophyta</taxon>
        <taxon>Magnoliopsida</taxon>
        <taxon>eudicotyledons</taxon>
        <taxon>Gunneridae</taxon>
        <taxon>Pentapetalae</taxon>
        <taxon>rosids</taxon>
        <taxon>fabids</taxon>
        <taxon>Fabales</taxon>
        <taxon>Fabaceae</taxon>
        <taxon>Papilionoideae</taxon>
        <taxon>50 kb inversion clade</taxon>
        <taxon>NPAAA clade</taxon>
        <taxon>Hologalegina</taxon>
        <taxon>IRL clade</taxon>
        <taxon>Trifolieae</taxon>
        <taxon>Trifolium</taxon>
    </lineage>
</organism>
<accession>A0A392U4W0</accession>